<evidence type="ECO:0000313" key="4">
    <source>
        <dbReference type="Proteomes" id="UP000283077"/>
    </source>
</evidence>
<protein>
    <recommendedName>
        <fullName evidence="2">DUF6265 domain-containing protein</fullName>
    </recommendedName>
</protein>
<dbReference type="EMBL" id="SACS01000022">
    <property type="protein sequence ID" value="RVU33415.1"/>
    <property type="molecule type" value="Genomic_DNA"/>
</dbReference>
<sequence>MKHLKLKFYLVLSALWLPLTTVQAACTLDQLTWLSGEWQASIGKSTVLERWQAVSADSFEGEGQTITADGKIKQQESLRLVQMQQQIFYLAKVAHNPLPVAFKLEECTAGRLKFVNMAHDFPKQLEYMLKPVESSAGSDAAQVQLQVNVSDGAGKGFSLLFLKKR</sequence>
<gene>
    <name evidence="3" type="ORF">EOE67_16975</name>
</gene>
<evidence type="ECO:0000259" key="2">
    <source>
        <dbReference type="Pfam" id="PF19780"/>
    </source>
</evidence>
<feature type="signal peptide" evidence="1">
    <location>
        <begin position="1"/>
        <end position="24"/>
    </location>
</feature>
<feature type="domain" description="DUF6265" evidence="2">
    <location>
        <begin position="33"/>
        <end position="129"/>
    </location>
</feature>
<keyword evidence="1" id="KW-0732">Signal</keyword>
<dbReference type="OrthoDB" id="5382295at2"/>
<name>A0A437QFU2_9GAMM</name>
<feature type="chain" id="PRO_5019539691" description="DUF6265 domain-containing protein" evidence="1">
    <location>
        <begin position="25"/>
        <end position="165"/>
    </location>
</feature>
<organism evidence="3 4">
    <name type="scientific">Rheinheimera riviphila</name>
    <dbReference type="NCBI Taxonomy" id="1834037"/>
    <lineage>
        <taxon>Bacteria</taxon>
        <taxon>Pseudomonadati</taxon>
        <taxon>Pseudomonadota</taxon>
        <taxon>Gammaproteobacteria</taxon>
        <taxon>Chromatiales</taxon>
        <taxon>Chromatiaceae</taxon>
        <taxon>Rheinheimera</taxon>
    </lineage>
</organism>
<evidence type="ECO:0000256" key="1">
    <source>
        <dbReference type="SAM" id="SignalP"/>
    </source>
</evidence>
<dbReference type="RefSeq" id="WP_127700523.1">
    <property type="nucleotide sequence ID" value="NZ_SACS01000022.1"/>
</dbReference>
<accession>A0A437QFU2</accession>
<dbReference type="Pfam" id="PF19780">
    <property type="entry name" value="DUF6265"/>
    <property type="match status" value="1"/>
</dbReference>
<dbReference type="AlphaFoldDB" id="A0A437QFU2"/>
<comment type="caution">
    <text evidence="3">The sequence shown here is derived from an EMBL/GenBank/DDBJ whole genome shotgun (WGS) entry which is preliminary data.</text>
</comment>
<reference evidence="3 4" key="1">
    <citation type="submission" date="2019-01" db="EMBL/GenBank/DDBJ databases">
        <authorList>
            <person name="Chen W.-M."/>
        </authorList>
    </citation>
    <scope>NUCLEOTIDE SEQUENCE [LARGE SCALE GENOMIC DNA]</scope>
    <source>
        <strain evidence="3 4">KYPC3</strain>
    </source>
</reference>
<dbReference type="InterPro" id="IPR046232">
    <property type="entry name" value="DUF6265"/>
</dbReference>
<proteinExistence type="predicted"/>
<dbReference type="Proteomes" id="UP000283077">
    <property type="component" value="Unassembled WGS sequence"/>
</dbReference>
<keyword evidence="4" id="KW-1185">Reference proteome</keyword>
<evidence type="ECO:0000313" key="3">
    <source>
        <dbReference type="EMBL" id="RVU33415.1"/>
    </source>
</evidence>